<dbReference type="EMBL" id="AP012029">
    <property type="protein sequence ID" value="BAJ62563.1"/>
    <property type="molecule type" value="Genomic_DNA"/>
</dbReference>
<dbReference type="Pfam" id="PF03626">
    <property type="entry name" value="COX4_pro"/>
    <property type="match status" value="1"/>
</dbReference>
<organism evidence="7 8">
    <name type="scientific">Anaerolinea thermophila (strain DSM 14523 / JCM 11388 / NBRC 100420 / UNI-1)</name>
    <dbReference type="NCBI Taxonomy" id="926569"/>
    <lineage>
        <taxon>Bacteria</taxon>
        <taxon>Bacillati</taxon>
        <taxon>Chloroflexota</taxon>
        <taxon>Anaerolineae</taxon>
        <taxon>Anaerolineales</taxon>
        <taxon>Anaerolineaceae</taxon>
        <taxon>Anaerolinea</taxon>
    </lineage>
</organism>
<evidence type="ECO:0000256" key="6">
    <source>
        <dbReference type="SAM" id="Phobius"/>
    </source>
</evidence>
<reference evidence="7 8" key="1">
    <citation type="submission" date="2010-12" db="EMBL/GenBank/DDBJ databases">
        <title>Whole genome sequence of Anaerolinea thermophila UNI-1.</title>
        <authorList>
            <person name="Narita-Yamada S."/>
            <person name="Kishi E."/>
            <person name="Watanabe Y."/>
            <person name="Takasaki K."/>
            <person name="Ankai A."/>
            <person name="Oguchi A."/>
            <person name="Fukui S."/>
            <person name="Takahashi M."/>
            <person name="Yashiro I."/>
            <person name="Hosoyama A."/>
            <person name="Sekiguchi Y."/>
            <person name="Hanada S."/>
            <person name="Fujita N."/>
        </authorList>
    </citation>
    <scope>NUCLEOTIDE SEQUENCE [LARGE SCALE GENOMIC DNA]</scope>
    <source>
        <strain evidence="8">DSM 14523 / JCM 11388 / NBRC 100420 / UNI-1</strain>
    </source>
</reference>
<evidence type="ECO:0000256" key="4">
    <source>
        <dbReference type="ARBA" id="ARBA00022989"/>
    </source>
</evidence>
<evidence type="ECO:0000313" key="7">
    <source>
        <dbReference type="EMBL" id="BAJ62563.1"/>
    </source>
</evidence>
<sequence length="71" mass="8122">METSTDTQKKMELRRGVIVFAALAVLTVIEYFLGTHAAPTIFLWLIALLKAGLVIWFYMHIQRAFREEGGH</sequence>
<keyword evidence="4 6" id="KW-1133">Transmembrane helix</keyword>
<dbReference type="AlphaFoldDB" id="E8N118"/>
<gene>
    <name evidence="7" type="ordered locus">ANT_05290</name>
</gene>
<dbReference type="Proteomes" id="UP000008922">
    <property type="component" value="Chromosome"/>
</dbReference>
<proteinExistence type="predicted"/>
<protein>
    <submittedName>
        <fullName evidence="7">Uncharacterized protein</fullName>
    </submittedName>
</protein>
<dbReference type="RefSeq" id="WP_013558959.1">
    <property type="nucleotide sequence ID" value="NC_014960.1"/>
</dbReference>
<dbReference type="InterPro" id="IPR005171">
    <property type="entry name" value="Cyt_c_oxidase_su4_prok"/>
</dbReference>
<dbReference type="GO" id="GO:0005886">
    <property type="term" value="C:plasma membrane"/>
    <property type="evidence" value="ECO:0007669"/>
    <property type="project" value="UniProtKB-SubCell"/>
</dbReference>
<keyword evidence="8" id="KW-1185">Reference proteome</keyword>
<evidence type="ECO:0000256" key="3">
    <source>
        <dbReference type="ARBA" id="ARBA00022692"/>
    </source>
</evidence>
<comment type="subcellular location">
    <subcellularLocation>
        <location evidence="1">Cell membrane</location>
        <topology evidence="1">Multi-pass membrane protein</topology>
    </subcellularLocation>
</comment>
<evidence type="ECO:0000313" key="8">
    <source>
        <dbReference type="Proteomes" id="UP000008922"/>
    </source>
</evidence>
<evidence type="ECO:0000256" key="2">
    <source>
        <dbReference type="ARBA" id="ARBA00022475"/>
    </source>
</evidence>
<dbReference type="HOGENOM" id="CLU_2731158_0_0_0"/>
<keyword evidence="3 6" id="KW-0812">Transmembrane</keyword>
<accession>E8N118</accession>
<dbReference type="STRING" id="926569.ANT_05290"/>
<evidence type="ECO:0000256" key="5">
    <source>
        <dbReference type="ARBA" id="ARBA00023136"/>
    </source>
</evidence>
<name>E8N118_ANATU</name>
<dbReference type="InParanoid" id="E8N118"/>
<evidence type="ECO:0000256" key="1">
    <source>
        <dbReference type="ARBA" id="ARBA00004651"/>
    </source>
</evidence>
<feature type="transmembrane region" description="Helical" evidence="6">
    <location>
        <begin position="40"/>
        <end position="59"/>
    </location>
</feature>
<keyword evidence="5 6" id="KW-0472">Membrane</keyword>
<keyword evidence="2" id="KW-1003">Cell membrane</keyword>
<feature type="transmembrane region" description="Helical" evidence="6">
    <location>
        <begin position="16"/>
        <end position="34"/>
    </location>
</feature>
<dbReference type="KEGG" id="atm:ANT_05290"/>